<organism evidence="2">
    <name type="scientific">uncultured Nocardioidaceae bacterium</name>
    <dbReference type="NCBI Taxonomy" id="253824"/>
    <lineage>
        <taxon>Bacteria</taxon>
        <taxon>Bacillati</taxon>
        <taxon>Actinomycetota</taxon>
        <taxon>Actinomycetes</taxon>
        <taxon>Propionibacteriales</taxon>
        <taxon>Nocardioidaceae</taxon>
        <taxon>environmental samples</taxon>
    </lineage>
</organism>
<evidence type="ECO:0000256" key="1">
    <source>
        <dbReference type="SAM" id="MobiDB-lite"/>
    </source>
</evidence>
<protein>
    <submittedName>
        <fullName evidence="2">Oligopeptide transport system permease protein OppB</fullName>
    </submittedName>
</protein>
<dbReference type="EMBL" id="CADCUL010000005">
    <property type="protein sequence ID" value="CAA9364518.1"/>
    <property type="molecule type" value="Genomic_DNA"/>
</dbReference>
<feature type="non-terminal residue" evidence="2">
    <location>
        <position position="29"/>
    </location>
</feature>
<accession>A0A6J4MNP7</accession>
<evidence type="ECO:0000313" key="2">
    <source>
        <dbReference type="EMBL" id="CAA9364518.1"/>
    </source>
</evidence>
<feature type="non-terminal residue" evidence="2">
    <location>
        <position position="1"/>
    </location>
</feature>
<name>A0A6J4MNP7_9ACTN</name>
<feature type="region of interest" description="Disordered" evidence="1">
    <location>
        <begin position="1"/>
        <end position="29"/>
    </location>
</feature>
<proteinExistence type="predicted"/>
<gene>
    <name evidence="2" type="ORF">AVDCRST_MAG21-24</name>
</gene>
<dbReference type="AlphaFoldDB" id="A0A6J4MNP7"/>
<sequence length="29" mass="3027">AHVHRHQPSGRSHLLDARSAGAVGGQGHM</sequence>
<reference evidence="2" key="1">
    <citation type="submission" date="2020-02" db="EMBL/GenBank/DDBJ databases">
        <authorList>
            <person name="Meier V. D."/>
        </authorList>
    </citation>
    <scope>NUCLEOTIDE SEQUENCE</scope>
    <source>
        <strain evidence="2">AVDCRST_MAG21</strain>
    </source>
</reference>